<evidence type="ECO:0000256" key="1">
    <source>
        <dbReference type="ARBA" id="ARBA00001966"/>
    </source>
</evidence>
<comment type="caution">
    <text evidence="7">The sequence shown here is derived from an EMBL/GenBank/DDBJ whole genome shotgun (WGS) entry which is preliminary data.</text>
</comment>
<evidence type="ECO:0000313" key="8">
    <source>
        <dbReference type="Proteomes" id="UP000748332"/>
    </source>
</evidence>
<proteinExistence type="predicted"/>
<evidence type="ECO:0000256" key="4">
    <source>
        <dbReference type="ARBA" id="ARBA00022723"/>
    </source>
</evidence>
<keyword evidence="3" id="KW-0949">S-adenosyl-L-methionine</keyword>
<dbReference type="InterPro" id="IPR058240">
    <property type="entry name" value="rSAM_sf"/>
</dbReference>
<dbReference type="SUPFAM" id="SSF102114">
    <property type="entry name" value="Radical SAM enzymes"/>
    <property type="match status" value="1"/>
</dbReference>
<sequence>MISDPRYIKKLADKKILPLYSSLDRPVSPGEYSISGLLKNEGGKLILLNYAQIISLHVKPLSNFVFCRSEELRDALIVGLLGSDLRTTYDQAWSTSQLPNWMAKEKGRVETDSFLRNAGDEIFPEQLIEYACSKGLHDIVFTYSEPVVNLDYILDVVVASRKSGIRLHLVTNGFMTTEIREDILQADLNLLFKLPSSEDQFFLKHCKTRVGPLKENICWFHSHSTPIQIETLLIPEENTSPGQLRNIAQFIQSIDVEVPWILRRFYPAYRILDKNLTTDELLQSAESLGKEAGLKNIQIITER</sequence>
<dbReference type="PANTHER" id="PTHR30352:SF5">
    <property type="entry name" value="PYRUVATE FORMATE-LYASE 1-ACTIVATING ENZYME"/>
    <property type="match status" value="1"/>
</dbReference>
<dbReference type="PANTHER" id="PTHR30352">
    <property type="entry name" value="PYRUVATE FORMATE-LYASE-ACTIVATING ENZYME"/>
    <property type="match status" value="1"/>
</dbReference>
<dbReference type="Proteomes" id="UP000748332">
    <property type="component" value="Unassembled WGS sequence"/>
</dbReference>
<dbReference type="GO" id="GO:0051539">
    <property type="term" value="F:4 iron, 4 sulfur cluster binding"/>
    <property type="evidence" value="ECO:0007669"/>
    <property type="project" value="UniProtKB-KW"/>
</dbReference>
<evidence type="ECO:0000256" key="2">
    <source>
        <dbReference type="ARBA" id="ARBA00022485"/>
    </source>
</evidence>
<evidence type="ECO:0000313" key="7">
    <source>
        <dbReference type="EMBL" id="MCA9375335.1"/>
    </source>
</evidence>
<dbReference type="InterPro" id="IPR016431">
    <property type="entry name" value="Pyrv-formate_lyase-activ_prd"/>
</dbReference>
<name>A0A955KWN9_9BACT</name>
<dbReference type="PIRSF" id="PIRSF004869">
    <property type="entry name" value="PflX_prd"/>
    <property type="match status" value="1"/>
</dbReference>
<evidence type="ECO:0000256" key="6">
    <source>
        <dbReference type="ARBA" id="ARBA00023014"/>
    </source>
</evidence>
<keyword evidence="4" id="KW-0479">Metal-binding</keyword>
<dbReference type="AlphaFoldDB" id="A0A955KWN9"/>
<keyword evidence="5" id="KW-0408">Iron</keyword>
<dbReference type="GO" id="GO:0046872">
    <property type="term" value="F:metal ion binding"/>
    <property type="evidence" value="ECO:0007669"/>
    <property type="project" value="UniProtKB-KW"/>
</dbReference>
<dbReference type="InterPro" id="IPR013785">
    <property type="entry name" value="Aldolase_TIM"/>
</dbReference>
<gene>
    <name evidence="7" type="ORF">KC622_03325</name>
</gene>
<dbReference type="InterPro" id="IPR034457">
    <property type="entry name" value="Organic_radical-activating"/>
</dbReference>
<evidence type="ECO:0000256" key="3">
    <source>
        <dbReference type="ARBA" id="ARBA00022691"/>
    </source>
</evidence>
<organism evidence="7 8">
    <name type="scientific">Candidatus Dojkabacteria bacterium</name>
    <dbReference type="NCBI Taxonomy" id="2099670"/>
    <lineage>
        <taxon>Bacteria</taxon>
        <taxon>Candidatus Dojkabacteria</taxon>
    </lineage>
</organism>
<reference evidence="7" key="2">
    <citation type="journal article" date="2021" name="Microbiome">
        <title>Successional dynamics and alternative stable states in a saline activated sludge microbial community over 9 years.</title>
        <authorList>
            <person name="Wang Y."/>
            <person name="Ye J."/>
            <person name="Ju F."/>
            <person name="Liu L."/>
            <person name="Boyd J.A."/>
            <person name="Deng Y."/>
            <person name="Parks D.H."/>
            <person name="Jiang X."/>
            <person name="Yin X."/>
            <person name="Woodcroft B.J."/>
            <person name="Tyson G.W."/>
            <person name="Hugenholtz P."/>
            <person name="Polz M.F."/>
            <person name="Zhang T."/>
        </authorList>
    </citation>
    <scope>NUCLEOTIDE SEQUENCE</scope>
    <source>
        <strain evidence="7">HKST-UBA16</strain>
    </source>
</reference>
<accession>A0A955KWN9</accession>
<protein>
    <submittedName>
        <fullName evidence="7">Radical SAM protein</fullName>
    </submittedName>
</protein>
<dbReference type="Gene3D" id="3.20.20.70">
    <property type="entry name" value="Aldolase class I"/>
    <property type="match status" value="1"/>
</dbReference>
<evidence type="ECO:0000256" key="5">
    <source>
        <dbReference type="ARBA" id="ARBA00023004"/>
    </source>
</evidence>
<dbReference type="EMBL" id="JAGQLM010000149">
    <property type="protein sequence ID" value="MCA9375335.1"/>
    <property type="molecule type" value="Genomic_DNA"/>
</dbReference>
<reference evidence="7" key="1">
    <citation type="submission" date="2020-04" db="EMBL/GenBank/DDBJ databases">
        <authorList>
            <person name="Zhang T."/>
        </authorList>
    </citation>
    <scope>NUCLEOTIDE SEQUENCE</scope>
    <source>
        <strain evidence="7">HKST-UBA16</strain>
    </source>
</reference>
<comment type="cofactor">
    <cofactor evidence="1">
        <name>[4Fe-4S] cluster</name>
        <dbReference type="ChEBI" id="CHEBI:49883"/>
    </cofactor>
</comment>
<keyword evidence="2" id="KW-0004">4Fe-4S</keyword>
<keyword evidence="6" id="KW-0411">Iron-sulfur</keyword>